<reference evidence="1" key="1">
    <citation type="submission" date="2023-10" db="EMBL/GenBank/DDBJ databases">
        <authorList>
            <person name="Rodriguez Cubillos JULIANA M."/>
            <person name="De Vega J."/>
        </authorList>
    </citation>
    <scope>NUCLEOTIDE SEQUENCE</scope>
</reference>
<organism evidence="1 2">
    <name type="scientific">Trifolium pratense</name>
    <name type="common">Red clover</name>
    <dbReference type="NCBI Taxonomy" id="57577"/>
    <lineage>
        <taxon>Eukaryota</taxon>
        <taxon>Viridiplantae</taxon>
        <taxon>Streptophyta</taxon>
        <taxon>Embryophyta</taxon>
        <taxon>Tracheophyta</taxon>
        <taxon>Spermatophyta</taxon>
        <taxon>Magnoliopsida</taxon>
        <taxon>eudicotyledons</taxon>
        <taxon>Gunneridae</taxon>
        <taxon>Pentapetalae</taxon>
        <taxon>rosids</taxon>
        <taxon>fabids</taxon>
        <taxon>Fabales</taxon>
        <taxon>Fabaceae</taxon>
        <taxon>Papilionoideae</taxon>
        <taxon>50 kb inversion clade</taxon>
        <taxon>NPAAA clade</taxon>
        <taxon>Hologalegina</taxon>
        <taxon>IRL clade</taxon>
        <taxon>Trifolieae</taxon>
        <taxon>Trifolium</taxon>
    </lineage>
</organism>
<keyword evidence="2" id="KW-1185">Reference proteome</keyword>
<comment type="caution">
    <text evidence="1">The sequence shown here is derived from an EMBL/GenBank/DDBJ whole genome shotgun (WGS) entry which is preliminary data.</text>
</comment>
<protein>
    <submittedName>
        <fullName evidence="1">Uncharacterized protein</fullName>
    </submittedName>
</protein>
<sequence>MVTTNQSRLICKYQFEVGKNATDVEQEVGENQGQHIKSVAMISGISVMTEFKIITVTIPFDLTFSTQNMCAFETVSTLSEN</sequence>
<name>A0ACB0K0Z9_TRIPR</name>
<evidence type="ECO:0000313" key="2">
    <source>
        <dbReference type="Proteomes" id="UP001177021"/>
    </source>
</evidence>
<proteinExistence type="predicted"/>
<dbReference type="Proteomes" id="UP001177021">
    <property type="component" value="Unassembled WGS sequence"/>
</dbReference>
<evidence type="ECO:0000313" key="1">
    <source>
        <dbReference type="EMBL" id="CAJ2649708.1"/>
    </source>
</evidence>
<accession>A0ACB0K0Z9</accession>
<dbReference type="EMBL" id="CASHSV030000109">
    <property type="protein sequence ID" value="CAJ2649708.1"/>
    <property type="molecule type" value="Genomic_DNA"/>
</dbReference>
<gene>
    <name evidence="1" type="ORF">MILVUS5_LOCUS17743</name>
</gene>